<evidence type="ECO:0000313" key="2">
    <source>
        <dbReference type="EMBL" id="GEU86222.1"/>
    </source>
</evidence>
<dbReference type="InterPro" id="IPR003892">
    <property type="entry name" value="CUE"/>
</dbReference>
<dbReference type="PANTHER" id="PTHR48459">
    <property type="entry name" value="CUE DOMAIN-CONTAINING PROTEIN"/>
    <property type="match status" value="1"/>
</dbReference>
<sequence length="625" mass="69030">MGFNAVYKVLQDVFPQVDSRLLRAYAIEHSKDVDVAVEAVLAEIIPTLPAEPAKVYSPKNGESTLKISKVAVDGGKTGQRQTYMDFVDGSSYHALDQSTKADRLTVDERVARDFPEFSYDINRLKLREPEVSVPLVTYPSLDADNESDDELIVLKKRVVNCSNNPDSATSVIVSEMNPNDNHDQGLVKFGGENVVSFGEPVVSLAEVSGSSQIEDTVQLDEAAPAAKDDSYIHLDVDTLSGPEYTQSAFTQESNINSSKPASEKDAFAESFEQVDGSTISSVLTESNQDCSTELLEQIIEEAKNNKQTLVLAMNSVVDLMKEVEVKEKAAEEVKERAAEGCSDILSKVDELKQALIRAKEANDMHAGEVCAEKAILATELKELQLRLFTMSDERNRSLAILDEMRQALEIRLASAMNIINQAEEEKLEKEISAREALLFQENQMEKVVVESKKLKLEAEENSKFQEFLMDRGRAIDILQGEISVKCQDVLLLKEKFDKRIPLSRSLSSSQTSSILASSGVQGENLVDGRKARIVDDGWELFENGDYYLGQILSSTGDMVNWLADTCSIFRSTPTYLTTWTCRLQNTFGSDLVKHGHGGGAIAASGEFLHTGQVGRVFNHISIHFT</sequence>
<name>A0A6L2NMG0_TANCI</name>
<dbReference type="EMBL" id="BKCJ010009277">
    <property type="protein sequence ID" value="GEU86222.1"/>
    <property type="molecule type" value="Genomic_DNA"/>
</dbReference>
<protein>
    <recommendedName>
        <fullName evidence="1">CUE domain-containing protein</fullName>
    </recommendedName>
</protein>
<dbReference type="PANTHER" id="PTHR48459:SF1">
    <property type="entry name" value="CUE DOMAIN-CONTAINING PROTEIN"/>
    <property type="match status" value="1"/>
</dbReference>
<proteinExistence type="predicted"/>
<gene>
    <name evidence="2" type="ORF">Tci_058200</name>
</gene>
<feature type="domain" description="CUE" evidence="1">
    <location>
        <begin position="2"/>
        <end position="45"/>
    </location>
</feature>
<evidence type="ECO:0000259" key="1">
    <source>
        <dbReference type="PROSITE" id="PS51140"/>
    </source>
</evidence>
<reference evidence="2" key="1">
    <citation type="journal article" date="2019" name="Sci. Rep.">
        <title>Draft genome of Tanacetum cinerariifolium, the natural source of mosquito coil.</title>
        <authorList>
            <person name="Yamashiro T."/>
            <person name="Shiraishi A."/>
            <person name="Satake H."/>
            <person name="Nakayama K."/>
        </authorList>
    </citation>
    <scope>NUCLEOTIDE SEQUENCE</scope>
</reference>
<comment type="caution">
    <text evidence="2">The sequence shown here is derived from an EMBL/GenBank/DDBJ whole genome shotgun (WGS) entry which is preliminary data.</text>
</comment>
<accession>A0A6L2NMG0</accession>
<organism evidence="2">
    <name type="scientific">Tanacetum cinerariifolium</name>
    <name type="common">Dalmatian daisy</name>
    <name type="synonym">Chrysanthemum cinerariifolium</name>
    <dbReference type="NCBI Taxonomy" id="118510"/>
    <lineage>
        <taxon>Eukaryota</taxon>
        <taxon>Viridiplantae</taxon>
        <taxon>Streptophyta</taxon>
        <taxon>Embryophyta</taxon>
        <taxon>Tracheophyta</taxon>
        <taxon>Spermatophyta</taxon>
        <taxon>Magnoliopsida</taxon>
        <taxon>eudicotyledons</taxon>
        <taxon>Gunneridae</taxon>
        <taxon>Pentapetalae</taxon>
        <taxon>asterids</taxon>
        <taxon>campanulids</taxon>
        <taxon>Asterales</taxon>
        <taxon>Asteraceae</taxon>
        <taxon>Asteroideae</taxon>
        <taxon>Anthemideae</taxon>
        <taxon>Anthemidinae</taxon>
        <taxon>Tanacetum</taxon>
    </lineage>
</organism>
<dbReference type="GO" id="GO:0043130">
    <property type="term" value="F:ubiquitin binding"/>
    <property type="evidence" value="ECO:0007669"/>
    <property type="project" value="InterPro"/>
</dbReference>
<dbReference type="PROSITE" id="PS51140">
    <property type="entry name" value="CUE"/>
    <property type="match status" value="1"/>
</dbReference>
<dbReference type="CDD" id="cd14279">
    <property type="entry name" value="CUE"/>
    <property type="match status" value="1"/>
</dbReference>
<dbReference type="AlphaFoldDB" id="A0A6L2NMG0"/>